<evidence type="ECO:0000313" key="2">
    <source>
        <dbReference type="EMBL" id="ADZ71237.1"/>
    </source>
</evidence>
<dbReference type="AlphaFoldDB" id="F2J5Y3"/>
<dbReference type="OrthoDB" id="9785826at2"/>
<dbReference type="EMBL" id="CP002568">
    <property type="protein sequence ID" value="ADZ71237.1"/>
    <property type="molecule type" value="Genomic_DNA"/>
</dbReference>
<comment type="similarity">
    <text evidence="1">Belongs to the short-chain dehydrogenases/reductases (SDR) family.</text>
</comment>
<dbReference type="KEGG" id="pgv:SL003B_2814"/>
<keyword evidence="3" id="KW-1185">Reference proteome</keyword>
<dbReference type="InterPro" id="IPR002347">
    <property type="entry name" value="SDR_fam"/>
</dbReference>
<dbReference type="PANTHER" id="PTHR45458:SF1">
    <property type="entry name" value="SHORT CHAIN DEHYDROGENASE"/>
    <property type="match status" value="1"/>
</dbReference>
<dbReference type="RefSeq" id="WP_013653551.1">
    <property type="nucleotide sequence ID" value="NC_015259.1"/>
</dbReference>
<dbReference type="STRING" id="991905.SL003B_2814"/>
<dbReference type="InterPro" id="IPR036291">
    <property type="entry name" value="NAD(P)-bd_dom_sf"/>
</dbReference>
<dbReference type="PRINTS" id="PR00080">
    <property type="entry name" value="SDRFAMILY"/>
</dbReference>
<dbReference type="SUPFAM" id="SSF51735">
    <property type="entry name" value="NAD(P)-binding Rossmann-fold domains"/>
    <property type="match status" value="1"/>
</dbReference>
<name>F2J5Y3_POLGS</name>
<sequence>MATLLITGANRGIGFCLARVALERGWRVLGSARTHAQAEETAAVLGAGFTPLVFDVTDRDGLRRAAAARGEAIDVLINNAGIIGPKPEDQSTLHMDFDGFLETLAVNTLAPLAVAQAFLPHLRRAPGARILTVSSQMAYMGYAKSDRIAYRASKAAVNKVMQGLATDLAAEAIAVGLVDPGWVQTDMGGPEAELAPATVATGILDLAEGLDMSRTGRFFKWTGEERPF</sequence>
<dbReference type="GO" id="GO:0016616">
    <property type="term" value="F:oxidoreductase activity, acting on the CH-OH group of donors, NAD or NADP as acceptor"/>
    <property type="evidence" value="ECO:0007669"/>
    <property type="project" value="TreeGrafter"/>
</dbReference>
<dbReference type="Gene3D" id="3.40.50.720">
    <property type="entry name" value="NAD(P)-binding Rossmann-like Domain"/>
    <property type="match status" value="1"/>
</dbReference>
<dbReference type="PANTHER" id="PTHR45458">
    <property type="entry name" value="SHORT-CHAIN DEHYDROGENASE/REDUCTASE SDR"/>
    <property type="match status" value="1"/>
</dbReference>
<dbReference type="PATRIC" id="fig|991905.3.peg.2887"/>
<reference evidence="2 3" key="1">
    <citation type="journal article" date="2011" name="J. Bacteriol.">
        <title>Complete genome sequence of Polymorphum gilvum SL003B-26A1T, a crude oil-degrading bacterium from oil-polluted saline soil.</title>
        <authorList>
            <person name="Li S.G."/>
            <person name="Tang Y.Q."/>
            <person name="Nie Y."/>
            <person name="Cai M."/>
            <person name="Wu X.L."/>
        </authorList>
    </citation>
    <scope>NUCLEOTIDE SEQUENCE [LARGE SCALE GENOMIC DNA]</scope>
    <source>
        <strain evidence="3">LMG 25793 / CGMCC 1.9160 / SL003B-26A1</strain>
    </source>
</reference>
<dbReference type="PRINTS" id="PR00081">
    <property type="entry name" value="GDHRDH"/>
</dbReference>
<dbReference type="HOGENOM" id="CLU_010194_9_1_5"/>
<proteinExistence type="inferred from homology"/>
<protein>
    <submittedName>
        <fullName evidence="2">Short-chain dehydrogenase/reductase SDR</fullName>
    </submittedName>
</protein>
<dbReference type="Proteomes" id="UP000008130">
    <property type="component" value="Chromosome"/>
</dbReference>
<evidence type="ECO:0000256" key="1">
    <source>
        <dbReference type="RuleBase" id="RU000363"/>
    </source>
</evidence>
<evidence type="ECO:0000313" key="3">
    <source>
        <dbReference type="Proteomes" id="UP000008130"/>
    </source>
</evidence>
<gene>
    <name evidence="2" type="primary">csgA</name>
    <name evidence="2" type="ordered locus">SL003B_2814</name>
</gene>
<dbReference type="Pfam" id="PF00106">
    <property type="entry name" value="adh_short"/>
    <property type="match status" value="1"/>
</dbReference>
<accession>F2J5Y3</accession>
<organism evidence="2 3">
    <name type="scientific">Polymorphum gilvum (strain LMG 25793 / CGMCC 1.9160 / SL003B-26A1)</name>
    <dbReference type="NCBI Taxonomy" id="991905"/>
    <lineage>
        <taxon>Bacteria</taxon>
        <taxon>Pseudomonadati</taxon>
        <taxon>Pseudomonadota</taxon>
        <taxon>Alphaproteobacteria</taxon>
        <taxon>Rhodobacterales</taxon>
        <taxon>Paracoccaceae</taxon>
        <taxon>Polymorphum</taxon>
    </lineage>
</organism>
<dbReference type="eggNOG" id="COG1028">
    <property type="taxonomic scope" value="Bacteria"/>
</dbReference>
<dbReference type="InterPro" id="IPR052184">
    <property type="entry name" value="SDR_enzymes"/>
</dbReference>